<dbReference type="SUPFAM" id="SSF53850">
    <property type="entry name" value="Periplasmic binding protein-like II"/>
    <property type="match status" value="1"/>
</dbReference>
<dbReference type="AlphaFoldDB" id="A0A285U293"/>
<dbReference type="GO" id="GO:0019808">
    <property type="term" value="F:polyamine binding"/>
    <property type="evidence" value="ECO:0007669"/>
    <property type="project" value="InterPro"/>
</dbReference>
<evidence type="ECO:0000313" key="4">
    <source>
        <dbReference type="Proteomes" id="UP000219167"/>
    </source>
</evidence>
<protein>
    <submittedName>
        <fullName evidence="3">Putative spermidine/putrescine transport system substrate-binding protein</fullName>
    </submittedName>
</protein>
<evidence type="ECO:0000256" key="1">
    <source>
        <dbReference type="ARBA" id="ARBA00022729"/>
    </source>
</evidence>
<dbReference type="Gene3D" id="3.40.190.10">
    <property type="entry name" value="Periplasmic binding protein-like II"/>
    <property type="match status" value="2"/>
</dbReference>
<keyword evidence="4" id="KW-1185">Reference proteome</keyword>
<evidence type="ECO:0000313" key="3">
    <source>
        <dbReference type="EMBL" id="SOC35949.1"/>
    </source>
</evidence>
<organism evidence="3 4">
    <name type="scientific">Rhizobium subbaraonis</name>
    <dbReference type="NCBI Taxonomy" id="908946"/>
    <lineage>
        <taxon>Bacteria</taxon>
        <taxon>Pseudomonadati</taxon>
        <taxon>Pseudomonadota</taxon>
        <taxon>Alphaproteobacteria</taxon>
        <taxon>Hyphomicrobiales</taxon>
        <taxon>Rhizobiaceae</taxon>
        <taxon>Rhizobium/Agrobacterium group</taxon>
        <taxon>Rhizobium</taxon>
    </lineage>
</organism>
<evidence type="ECO:0000256" key="2">
    <source>
        <dbReference type="ARBA" id="ARBA00022764"/>
    </source>
</evidence>
<keyword evidence="2" id="KW-0574">Periplasm</keyword>
<dbReference type="GO" id="GO:0015846">
    <property type="term" value="P:polyamine transport"/>
    <property type="evidence" value="ECO:0007669"/>
    <property type="project" value="InterPro"/>
</dbReference>
<dbReference type="Proteomes" id="UP000219167">
    <property type="component" value="Unassembled WGS sequence"/>
</dbReference>
<dbReference type="InterPro" id="IPR006059">
    <property type="entry name" value="SBP"/>
</dbReference>
<dbReference type="InterPro" id="IPR006311">
    <property type="entry name" value="TAT_signal"/>
</dbReference>
<dbReference type="EMBL" id="OBQD01000002">
    <property type="protein sequence ID" value="SOC35949.1"/>
    <property type="molecule type" value="Genomic_DNA"/>
</dbReference>
<accession>A0A285U293</accession>
<keyword evidence="1" id="KW-0732">Signal</keyword>
<dbReference type="PANTHER" id="PTHR30006">
    <property type="entry name" value="THIAMINE-BINDING PERIPLASMIC PROTEIN-RELATED"/>
    <property type="match status" value="1"/>
</dbReference>
<dbReference type="GO" id="GO:0042597">
    <property type="term" value="C:periplasmic space"/>
    <property type="evidence" value="ECO:0007669"/>
    <property type="project" value="InterPro"/>
</dbReference>
<name>A0A285U293_9HYPH</name>
<dbReference type="InterPro" id="IPR001188">
    <property type="entry name" value="Sperm_putr-bd"/>
</dbReference>
<proteinExistence type="predicted"/>
<dbReference type="PROSITE" id="PS51318">
    <property type="entry name" value="TAT"/>
    <property type="match status" value="1"/>
</dbReference>
<dbReference type="Pfam" id="PF13416">
    <property type="entry name" value="SBP_bac_8"/>
    <property type="match status" value="1"/>
</dbReference>
<reference evidence="3 4" key="1">
    <citation type="submission" date="2017-08" db="EMBL/GenBank/DDBJ databases">
        <authorList>
            <person name="de Groot N.N."/>
        </authorList>
    </citation>
    <scope>NUCLEOTIDE SEQUENCE [LARGE SCALE GENOMIC DNA]</scope>
    <source>
        <strain evidence="3 4">JC85</strain>
    </source>
</reference>
<sequence>MMPNDKILSAQIRRRTLLGSMAAVGASAGLSTLGVSKAFAQEPEKPSEIIVRAWGGSWVDSLKAGVSDSFTKMTGIAVRHDLTEDNEIQPKVWAAVAQGRVPPIHINWDTTTNATKSALRGVTEDLSDLPNLKNTTDLAKPVGLDGYPIVNTYGYVYVLAYRPSAFPNGAPKSWKDLLDPKLKGRIALYNDGIGFHFPAQVAGGGKLEDIPGNMQPAWDFIAKIKEQQPLLGEDPDFTTWFQKGEIDAACTISTNAREARKNGIELAWVVPEEGAKFDTDGLWIPKGLPENELYWAKQYINHALTKEAQQVWLDGLGLPGVVPGLTPPADLVGDPSYPTTEEDFKHLIRISSKVQVENESQWFAKFKEIMQG</sequence>
<dbReference type="PRINTS" id="PR00909">
    <property type="entry name" value="SPERMDNBNDNG"/>
</dbReference>
<gene>
    <name evidence="3" type="ORF">SAMN05892877_102262</name>
</gene>